<gene>
    <name evidence="13" type="ORF">GCM10011502_03360</name>
</gene>
<proteinExistence type="inferred from homology"/>
<dbReference type="Gene3D" id="1.10.287.950">
    <property type="entry name" value="Methyl-accepting chemotaxis protein"/>
    <property type="match status" value="1"/>
</dbReference>
<dbReference type="PANTHER" id="PTHR32089">
    <property type="entry name" value="METHYL-ACCEPTING CHEMOTAXIS PROTEIN MCPB"/>
    <property type="match status" value="1"/>
</dbReference>
<keyword evidence="4 10" id="KW-1133">Transmembrane helix</keyword>
<keyword evidence="2" id="KW-1003">Cell membrane</keyword>
<dbReference type="Gene3D" id="3.30.450.20">
    <property type="entry name" value="PAS domain"/>
    <property type="match status" value="1"/>
</dbReference>
<dbReference type="SMART" id="SM00304">
    <property type="entry name" value="HAMP"/>
    <property type="match status" value="1"/>
</dbReference>
<dbReference type="Proteomes" id="UP000646152">
    <property type="component" value="Unassembled WGS sequence"/>
</dbReference>
<evidence type="ECO:0000256" key="10">
    <source>
        <dbReference type="SAM" id="Phobius"/>
    </source>
</evidence>
<sequence length="546" mass="60104">MDVFLLRSLSIAKRLYLNLLLLSVGIITITLLTLWLFYNSMIEEKRTQVRHQVESTVSLVNYFHQQQQQGQLTEPQAQQQALAAIATLRYGNNDYFWVNDDHPRMILHPMNSKLNGEDISKFTDPNGKALFVEMVQQVRNSGQGFVDYMWPKPGLAKPVDKISYVQGFAPWGWIIGTGLYVDDVQTQLTSIAGKILMVVVGLGAIAMLVAFALIRSILHPMSDTVTALQNISHGEGDLRQRLNEGGKDEVTQLSKSFNEFCSRLAQTVRKLSPISQEVNAAAARLADIVSHNRGVSEQQSRETEQVAAAMNEMMASSQEVANAAEQAATSSHDSATAAQRGAQMVERTREESSSLVNELVDTQQRLGSLAARSQEIGTVLEVIRAIAEQTNLLALNAAIEAARAGEQGRGFAVVADEVRNLATRTQSSTDEIEDIIQRLQQEAGATVKHMESLMQRAKDTQETANQAGEALQAINQSMALINDMNSHIATAAAEQRQTTAEISESLNRLSELAEESRIKTQETDHAGETLSSLGHRLTEEMQTFKA</sequence>
<protein>
    <submittedName>
        <fullName evidence="13">Methyl-accepting chemotaxis protein</fullName>
    </submittedName>
</protein>
<evidence type="ECO:0000256" key="5">
    <source>
        <dbReference type="ARBA" id="ARBA00023136"/>
    </source>
</evidence>
<comment type="subcellular location">
    <subcellularLocation>
        <location evidence="1">Cell membrane</location>
        <topology evidence="1">Multi-pass membrane protein</topology>
    </subcellularLocation>
</comment>
<feature type="transmembrane region" description="Helical" evidence="10">
    <location>
        <begin position="195"/>
        <end position="214"/>
    </location>
</feature>
<dbReference type="CDD" id="cd06225">
    <property type="entry name" value="HAMP"/>
    <property type="match status" value="1"/>
</dbReference>
<evidence type="ECO:0000313" key="13">
    <source>
        <dbReference type="EMBL" id="GGB33632.1"/>
    </source>
</evidence>
<accession>A0ABQ1ICW5</accession>
<dbReference type="Pfam" id="PF17200">
    <property type="entry name" value="sCache_2"/>
    <property type="match status" value="1"/>
</dbReference>
<evidence type="ECO:0000256" key="7">
    <source>
        <dbReference type="ARBA" id="ARBA00029447"/>
    </source>
</evidence>
<dbReference type="PROSITE" id="PS50111">
    <property type="entry name" value="CHEMOTAXIS_TRANSDUC_2"/>
    <property type="match status" value="1"/>
</dbReference>
<keyword evidence="5 10" id="KW-0472">Membrane</keyword>
<evidence type="ECO:0000256" key="8">
    <source>
        <dbReference type="PROSITE-ProRule" id="PRU00284"/>
    </source>
</evidence>
<evidence type="ECO:0000256" key="1">
    <source>
        <dbReference type="ARBA" id="ARBA00004651"/>
    </source>
</evidence>
<evidence type="ECO:0000256" key="2">
    <source>
        <dbReference type="ARBA" id="ARBA00022475"/>
    </source>
</evidence>
<keyword evidence="6 8" id="KW-0807">Transducer</keyword>
<dbReference type="PROSITE" id="PS50885">
    <property type="entry name" value="HAMP"/>
    <property type="match status" value="1"/>
</dbReference>
<comment type="similarity">
    <text evidence="7">Belongs to the methyl-accepting chemotaxis (MCP) protein family.</text>
</comment>
<dbReference type="PANTHER" id="PTHR32089:SF119">
    <property type="entry name" value="METHYL-ACCEPTING CHEMOTAXIS PROTEIN CTPL"/>
    <property type="match status" value="1"/>
</dbReference>
<reference evidence="14" key="1">
    <citation type="journal article" date="2019" name="Int. J. Syst. Evol. Microbiol.">
        <title>The Global Catalogue of Microorganisms (GCM) 10K type strain sequencing project: providing services to taxonomists for standard genome sequencing and annotation.</title>
        <authorList>
            <consortium name="The Broad Institute Genomics Platform"/>
            <consortium name="The Broad Institute Genome Sequencing Center for Infectious Disease"/>
            <person name="Wu L."/>
            <person name="Ma J."/>
        </authorList>
    </citation>
    <scope>NUCLEOTIDE SEQUENCE [LARGE SCALE GENOMIC DNA]</scope>
    <source>
        <strain evidence="14">CGMCC 1.15923</strain>
    </source>
</reference>
<dbReference type="PRINTS" id="PR00260">
    <property type="entry name" value="CHEMTRNSDUCR"/>
</dbReference>
<evidence type="ECO:0000256" key="4">
    <source>
        <dbReference type="ARBA" id="ARBA00022989"/>
    </source>
</evidence>
<feature type="domain" description="HAMP" evidence="12">
    <location>
        <begin position="215"/>
        <end position="269"/>
    </location>
</feature>
<keyword evidence="3 10" id="KW-0812">Transmembrane</keyword>
<organism evidence="13 14">
    <name type="scientific">Oceanisphaera marina</name>
    <dbReference type="NCBI Taxonomy" id="2017550"/>
    <lineage>
        <taxon>Bacteria</taxon>
        <taxon>Pseudomonadati</taxon>
        <taxon>Pseudomonadota</taxon>
        <taxon>Gammaproteobacteria</taxon>
        <taxon>Aeromonadales</taxon>
        <taxon>Aeromonadaceae</taxon>
        <taxon>Oceanisphaera</taxon>
    </lineage>
</organism>
<evidence type="ECO:0000259" key="12">
    <source>
        <dbReference type="PROSITE" id="PS50885"/>
    </source>
</evidence>
<feature type="region of interest" description="Disordered" evidence="9">
    <location>
        <begin position="316"/>
        <end position="355"/>
    </location>
</feature>
<dbReference type="SMART" id="SM01049">
    <property type="entry name" value="Cache_2"/>
    <property type="match status" value="1"/>
</dbReference>
<comment type="caution">
    <text evidence="13">The sequence shown here is derived from an EMBL/GenBank/DDBJ whole genome shotgun (WGS) entry which is preliminary data.</text>
</comment>
<evidence type="ECO:0000256" key="3">
    <source>
        <dbReference type="ARBA" id="ARBA00022692"/>
    </source>
</evidence>
<dbReference type="EMBL" id="BMKE01000002">
    <property type="protein sequence ID" value="GGB33632.1"/>
    <property type="molecule type" value="Genomic_DNA"/>
</dbReference>
<name>A0ABQ1ICW5_9GAMM</name>
<dbReference type="InterPro" id="IPR004089">
    <property type="entry name" value="MCPsignal_dom"/>
</dbReference>
<evidence type="ECO:0000256" key="9">
    <source>
        <dbReference type="SAM" id="MobiDB-lite"/>
    </source>
</evidence>
<evidence type="ECO:0000259" key="11">
    <source>
        <dbReference type="PROSITE" id="PS50111"/>
    </source>
</evidence>
<evidence type="ECO:0000313" key="14">
    <source>
        <dbReference type="Proteomes" id="UP000646152"/>
    </source>
</evidence>
<dbReference type="Pfam" id="PF00015">
    <property type="entry name" value="MCPsignal"/>
    <property type="match status" value="1"/>
</dbReference>
<feature type="compositionally biased region" description="Low complexity" evidence="9">
    <location>
        <begin position="327"/>
        <end position="338"/>
    </location>
</feature>
<dbReference type="SMART" id="SM00283">
    <property type="entry name" value="MA"/>
    <property type="match status" value="1"/>
</dbReference>
<keyword evidence="14" id="KW-1185">Reference proteome</keyword>
<dbReference type="SUPFAM" id="SSF58104">
    <property type="entry name" value="Methyl-accepting chemotaxis protein (MCP) signaling domain"/>
    <property type="match status" value="1"/>
</dbReference>
<feature type="domain" description="Methyl-accepting transducer" evidence="11">
    <location>
        <begin position="274"/>
        <end position="510"/>
    </location>
</feature>
<dbReference type="CDD" id="cd11386">
    <property type="entry name" value="MCP_signal"/>
    <property type="match status" value="1"/>
</dbReference>
<dbReference type="Pfam" id="PF00672">
    <property type="entry name" value="HAMP"/>
    <property type="match status" value="1"/>
</dbReference>
<evidence type="ECO:0000256" key="6">
    <source>
        <dbReference type="ARBA" id="ARBA00023224"/>
    </source>
</evidence>
<dbReference type="InterPro" id="IPR033480">
    <property type="entry name" value="sCache_2"/>
</dbReference>
<dbReference type="InterPro" id="IPR003660">
    <property type="entry name" value="HAMP_dom"/>
</dbReference>
<dbReference type="InterPro" id="IPR004090">
    <property type="entry name" value="Chemotax_Me-accpt_rcpt"/>
</dbReference>
<feature type="transmembrane region" description="Helical" evidence="10">
    <location>
        <begin position="15"/>
        <end position="38"/>
    </location>
</feature>